<evidence type="ECO:0000313" key="4">
    <source>
        <dbReference type="Proteomes" id="UP000464754"/>
    </source>
</evidence>
<keyword evidence="1" id="KW-0472">Membrane</keyword>
<reference evidence="4" key="1">
    <citation type="submission" date="2019-05" db="EMBL/GenBank/DDBJ databases">
        <title>Complete genome sequencing of Absiella argi strain JCM 30884.</title>
        <authorList>
            <person name="Sakamoto M."/>
            <person name="Murakami T."/>
            <person name="Mori H."/>
        </authorList>
    </citation>
    <scope>NUCLEOTIDE SEQUENCE [LARGE SCALE GENOMIC DNA]</scope>
    <source>
        <strain evidence="4">JCM 30884</strain>
    </source>
</reference>
<dbReference type="AlphaFoldDB" id="A0A6N4TL36"/>
<protein>
    <recommendedName>
        <fullName evidence="2">Bacterial Pleckstrin homology domain-containing protein</fullName>
    </recommendedName>
</protein>
<accession>A0A6N4TL36</accession>
<dbReference type="Pfam" id="PF10882">
    <property type="entry name" value="bPH_5"/>
    <property type="match status" value="1"/>
</dbReference>
<dbReference type="KEGG" id="aarg:Aargi30884_16950"/>
<feature type="domain" description="Bacterial Pleckstrin homology" evidence="2">
    <location>
        <begin position="65"/>
        <end position="146"/>
    </location>
</feature>
<gene>
    <name evidence="3" type="ORF">Aargi30884_16950</name>
</gene>
<keyword evidence="4" id="KW-1185">Reference proteome</keyword>
<dbReference type="Proteomes" id="UP000464754">
    <property type="component" value="Chromosome"/>
</dbReference>
<dbReference type="EMBL" id="AP019695">
    <property type="protein sequence ID" value="BBK22792.1"/>
    <property type="molecule type" value="Genomic_DNA"/>
</dbReference>
<feature type="transmembrane region" description="Helical" evidence="1">
    <location>
        <begin position="13"/>
        <end position="34"/>
    </location>
</feature>
<proteinExistence type="predicted"/>
<keyword evidence="1" id="KW-0812">Transmembrane</keyword>
<evidence type="ECO:0000256" key="1">
    <source>
        <dbReference type="SAM" id="Phobius"/>
    </source>
</evidence>
<evidence type="ECO:0000313" key="3">
    <source>
        <dbReference type="EMBL" id="BBK22792.1"/>
    </source>
</evidence>
<dbReference type="RefSeq" id="WP_118276559.1">
    <property type="nucleotide sequence ID" value="NZ_AP019695.1"/>
</dbReference>
<organism evidence="3 4">
    <name type="scientific">Amedibacterium intestinale</name>
    <dbReference type="NCBI Taxonomy" id="2583452"/>
    <lineage>
        <taxon>Bacteria</taxon>
        <taxon>Bacillati</taxon>
        <taxon>Bacillota</taxon>
        <taxon>Erysipelotrichia</taxon>
        <taxon>Erysipelotrichales</taxon>
        <taxon>Erysipelotrichaceae</taxon>
        <taxon>Amedibacterium</taxon>
    </lineage>
</organism>
<keyword evidence="1" id="KW-1133">Transmembrane helix</keyword>
<sequence>MATDEFEKENEKIAWIMAGIILIITVVLIGTLLWSTHQDAQSGNAYEIRLEDDCIGFDGITADLVKFKDIKEIKLLEKLPHGMKSGGGIGTNELSVGDFKFDEIGKCRAYLYNDKSPYIYLKTDKVFLFNQFNPSDTRELYNEIKKQISHKQK</sequence>
<evidence type="ECO:0000259" key="2">
    <source>
        <dbReference type="Pfam" id="PF10882"/>
    </source>
</evidence>
<dbReference type="InterPro" id="IPR027783">
    <property type="entry name" value="Bacterial_PH-related"/>
</dbReference>
<name>A0A6N4TL36_9FIRM</name>